<gene>
    <name evidence="1" type="ORF">CCGE525_28350</name>
</gene>
<keyword evidence="2" id="KW-1185">Reference proteome</keyword>
<dbReference type="RefSeq" id="WP_120707575.1">
    <property type="nucleotide sequence ID" value="NZ_CP032695.1"/>
</dbReference>
<evidence type="ECO:0000313" key="1">
    <source>
        <dbReference type="EMBL" id="AYG63773.1"/>
    </source>
</evidence>
<dbReference type="AlphaFoldDB" id="A0A387FZL4"/>
<organism evidence="1 2">
    <name type="scientific">Rhizobium jaguaris</name>
    <dbReference type="NCBI Taxonomy" id="1312183"/>
    <lineage>
        <taxon>Bacteria</taxon>
        <taxon>Pseudomonadati</taxon>
        <taxon>Pseudomonadota</taxon>
        <taxon>Alphaproteobacteria</taxon>
        <taxon>Hyphomicrobiales</taxon>
        <taxon>Rhizobiaceae</taxon>
        <taxon>Rhizobium/Agrobacterium group</taxon>
        <taxon>Rhizobium</taxon>
    </lineage>
</organism>
<accession>A0A387FZL4</accession>
<dbReference type="KEGG" id="rjg:CCGE525_28350"/>
<geneLocation type="plasmid" evidence="2">
    <name>prccge525c</name>
</geneLocation>
<dbReference type="Proteomes" id="UP000282195">
    <property type="component" value="Plasmid pRCCGE525c"/>
</dbReference>
<reference evidence="1 2" key="1">
    <citation type="submission" date="2018-10" db="EMBL/GenBank/DDBJ databases">
        <title>Rhizobium etli, R. leguminosarum and a new Rhizobium genospecies from Phaseolus dumosus.</title>
        <authorList>
            <person name="Ramirez-Puebla S.T."/>
            <person name="Rogel-Hernandez M.A."/>
            <person name="Guerrero G."/>
            <person name="Ormeno-Orrillo E."/>
            <person name="Martinez-Romero J.C."/>
            <person name="Negrete-Yankelevich S."/>
            <person name="Martinez-Romero E."/>
        </authorList>
    </citation>
    <scope>NUCLEOTIDE SEQUENCE [LARGE SCALE GENOMIC DNA]</scope>
    <source>
        <strain evidence="1 2">CCGE525</strain>
        <plasmid evidence="2">prccge525c</plasmid>
    </source>
</reference>
<protein>
    <submittedName>
        <fullName evidence="1">Uncharacterized protein</fullName>
    </submittedName>
</protein>
<name>A0A387FZL4_9HYPH</name>
<sequence>MTKSEQVIERAMAFVAVSKALREREQERRAAWKRRVDIGRPLPPLPRGLQLSLKLDRWDATDKN</sequence>
<proteinExistence type="predicted"/>
<dbReference type="EMBL" id="CP032695">
    <property type="protein sequence ID" value="AYG63773.1"/>
    <property type="molecule type" value="Genomic_DNA"/>
</dbReference>
<keyword evidence="1" id="KW-0614">Plasmid</keyword>
<evidence type="ECO:0000313" key="2">
    <source>
        <dbReference type="Proteomes" id="UP000282195"/>
    </source>
</evidence>